<comment type="caution">
    <text evidence="2">The sequence shown here is derived from an EMBL/GenBank/DDBJ whole genome shotgun (WGS) entry which is preliminary data.</text>
</comment>
<dbReference type="Proteomes" id="UP000299102">
    <property type="component" value="Unassembled WGS sequence"/>
</dbReference>
<name>A0A4C1TTC7_EUMVA</name>
<dbReference type="AlphaFoldDB" id="A0A4C1TTC7"/>
<proteinExistence type="predicted"/>
<evidence type="ECO:0000256" key="1">
    <source>
        <dbReference type="SAM" id="MobiDB-lite"/>
    </source>
</evidence>
<protein>
    <submittedName>
        <fullName evidence="2">Uncharacterized protein</fullName>
    </submittedName>
</protein>
<accession>A0A4C1TTC7</accession>
<feature type="compositionally biased region" description="Basic and acidic residues" evidence="1">
    <location>
        <begin position="186"/>
        <end position="201"/>
    </location>
</feature>
<sequence>MRATKSKWSPQPIDARSPKGVTSALPAFQEGIPDYRYMEIMMDTEKRNEDKLVKDSKPISRILSILVYDLYRISKTVDKYKARWRTARSAAYERERWGEGMELMNDLARQSRRWASRAALTSYDRGRLGLPPATPADGGHNRAGTDELSIERCTCIRRQLGLSRHSSNSRIRLVDKQIHFTTESTTKSDSKFTNHQTNEHG</sequence>
<evidence type="ECO:0000313" key="2">
    <source>
        <dbReference type="EMBL" id="GBP17271.1"/>
    </source>
</evidence>
<reference evidence="2 3" key="1">
    <citation type="journal article" date="2019" name="Commun. Biol.">
        <title>The bagworm genome reveals a unique fibroin gene that provides high tensile strength.</title>
        <authorList>
            <person name="Kono N."/>
            <person name="Nakamura H."/>
            <person name="Ohtoshi R."/>
            <person name="Tomita M."/>
            <person name="Numata K."/>
            <person name="Arakawa K."/>
        </authorList>
    </citation>
    <scope>NUCLEOTIDE SEQUENCE [LARGE SCALE GENOMIC DNA]</scope>
</reference>
<dbReference type="EMBL" id="BGZK01000086">
    <property type="protein sequence ID" value="GBP17271.1"/>
    <property type="molecule type" value="Genomic_DNA"/>
</dbReference>
<evidence type="ECO:0000313" key="3">
    <source>
        <dbReference type="Proteomes" id="UP000299102"/>
    </source>
</evidence>
<organism evidence="2 3">
    <name type="scientific">Eumeta variegata</name>
    <name type="common">Bagworm moth</name>
    <name type="synonym">Eumeta japonica</name>
    <dbReference type="NCBI Taxonomy" id="151549"/>
    <lineage>
        <taxon>Eukaryota</taxon>
        <taxon>Metazoa</taxon>
        <taxon>Ecdysozoa</taxon>
        <taxon>Arthropoda</taxon>
        <taxon>Hexapoda</taxon>
        <taxon>Insecta</taxon>
        <taxon>Pterygota</taxon>
        <taxon>Neoptera</taxon>
        <taxon>Endopterygota</taxon>
        <taxon>Lepidoptera</taxon>
        <taxon>Glossata</taxon>
        <taxon>Ditrysia</taxon>
        <taxon>Tineoidea</taxon>
        <taxon>Psychidae</taxon>
        <taxon>Oiketicinae</taxon>
        <taxon>Eumeta</taxon>
    </lineage>
</organism>
<gene>
    <name evidence="2" type="ORF">EVAR_17763_1</name>
</gene>
<feature type="region of interest" description="Disordered" evidence="1">
    <location>
        <begin position="1"/>
        <end position="20"/>
    </location>
</feature>
<keyword evidence="3" id="KW-1185">Reference proteome</keyword>
<feature type="region of interest" description="Disordered" evidence="1">
    <location>
        <begin position="182"/>
        <end position="201"/>
    </location>
</feature>